<keyword evidence="6" id="KW-0479">Metal-binding</keyword>
<feature type="domain" description="EF-hand" evidence="13">
    <location>
        <begin position="216"/>
        <end position="244"/>
    </location>
</feature>
<evidence type="ECO:0000256" key="8">
    <source>
        <dbReference type="ARBA" id="ARBA00022786"/>
    </source>
</evidence>
<name>A0ABN8X8B9_9GAMM</name>
<dbReference type="Pfam" id="PF12483">
    <property type="entry name" value="GIDE"/>
    <property type="match status" value="1"/>
</dbReference>
<evidence type="ECO:0000256" key="2">
    <source>
        <dbReference type="ARBA" id="ARBA00004141"/>
    </source>
</evidence>
<keyword evidence="11 12" id="KW-0472">Membrane</keyword>
<evidence type="ECO:0000256" key="5">
    <source>
        <dbReference type="ARBA" id="ARBA00022692"/>
    </source>
</evidence>
<gene>
    <name evidence="14" type="ORF">MSZNOR_4209</name>
</gene>
<dbReference type="InterPro" id="IPR022170">
    <property type="entry name" value="MUL1-like"/>
</dbReference>
<dbReference type="PROSITE" id="PS50222">
    <property type="entry name" value="EF_HAND_2"/>
    <property type="match status" value="1"/>
</dbReference>
<keyword evidence="7" id="KW-0863">Zinc-finger</keyword>
<dbReference type="Proteomes" id="UP001162030">
    <property type="component" value="Chromosome"/>
</dbReference>
<dbReference type="InterPro" id="IPR002048">
    <property type="entry name" value="EF_hand_dom"/>
</dbReference>
<reference evidence="14 15" key="1">
    <citation type="submission" date="2023-03" db="EMBL/GenBank/DDBJ databases">
        <authorList>
            <person name="Pearce D."/>
        </authorList>
    </citation>
    <scope>NUCLEOTIDE SEQUENCE [LARGE SCALE GENOMIC DNA]</scope>
    <source>
        <strain evidence="14">Msz</strain>
    </source>
</reference>
<protein>
    <recommendedName>
        <fullName evidence="3">RING-type E3 ubiquitin transferase</fullName>
        <ecNumber evidence="3">2.3.2.27</ecNumber>
    </recommendedName>
</protein>
<keyword evidence="10 12" id="KW-1133">Transmembrane helix</keyword>
<evidence type="ECO:0000313" key="15">
    <source>
        <dbReference type="Proteomes" id="UP001162030"/>
    </source>
</evidence>
<dbReference type="EC" id="2.3.2.27" evidence="3"/>
<evidence type="ECO:0000256" key="6">
    <source>
        <dbReference type="ARBA" id="ARBA00022723"/>
    </source>
</evidence>
<evidence type="ECO:0000256" key="11">
    <source>
        <dbReference type="ARBA" id="ARBA00023136"/>
    </source>
</evidence>
<organism evidence="14 15">
    <name type="scientific">Methylocaldum szegediense</name>
    <dbReference type="NCBI Taxonomy" id="73780"/>
    <lineage>
        <taxon>Bacteria</taxon>
        <taxon>Pseudomonadati</taxon>
        <taxon>Pseudomonadota</taxon>
        <taxon>Gammaproteobacteria</taxon>
        <taxon>Methylococcales</taxon>
        <taxon>Methylococcaceae</taxon>
        <taxon>Methylocaldum</taxon>
    </lineage>
</organism>
<feature type="transmembrane region" description="Helical" evidence="12">
    <location>
        <begin position="288"/>
        <end position="306"/>
    </location>
</feature>
<keyword evidence="8" id="KW-0833">Ubl conjugation pathway</keyword>
<keyword evidence="5 12" id="KW-0812">Transmembrane</keyword>
<dbReference type="InterPro" id="IPR018247">
    <property type="entry name" value="EF_Hand_1_Ca_BS"/>
</dbReference>
<dbReference type="EMBL" id="OX458333">
    <property type="protein sequence ID" value="CAI8939445.1"/>
    <property type="molecule type" value="Genomic_DNA"/>
</dbReference>
<keyword evidence="4 14" id="KW-0808">Transferase</keyword>
<dbReference type="RefSeq" id="WP_051331514.1">
    <property type="nucleotide sequence ID" value="NZ_OX458333.1"/>
</dbReference>
<evidence type="ECO:0000256" key="1">
    <source>
        <dbReference type="ARBA" id="ARBA00000900"/>
    </source>
</evidence>
<evidence type="ECO:0000256" key="12">
    <source>
        <dbReference type="SAM" id="Phobius"/>
    </source>
</evidence>
<keyword evidence="14" id="KW-0012">Acyltransferase</keyword>
<sequence>MQLRDLVLHLPPQHFWLAIGLIVLAAASAFFLAFRWLHRARLIADTPPAKIRSAAQGYVELEGRAKLMDGEPIHAPLSGASCVWYSYKVEKRETNHEYGRRTTRWQTIESGVSEAIFHLEDDTGRCIVDPEGAEVIPSVRLRWHGRLARPGYAPPKTRFWDCFFSSGPYRYTEYRIQPNDPLYAIGQFVSLGGPERVNLHTEVGDLLNRWKRNRAELIRRFDADGDGEINAEEWETVRQQAEREVLASWRERASQTEFHLMKKPDYGRPYILSVVPQAVLTGRYRRNAWLAALGFLSAGSLAAWALQLRFGSIL</sequence>
<dbReference type="PROSITE" id="PS00018">
    <property type="entry name" value="EF_HAND_1"/>
    <property type="match status" value="1"/>
</dbReference>
<evidence type="ECO:0000256" key="4">
    <source>
        <dbReference type="ARBA" id="ARBA00022679"/>
    </source>
</evidence>
<evidence type="ECO:0000256" key="3">
    <source>
        <dbReference type="ARBA" id="ARBA00012483"/>
    </source>
</evidence>
<evidence type="ECO:0000259" key="13">
    <source>
        <dbReference type="PROSITE" id="PS50222"/>
    </source>
</evidence>
<evidence type="ECO:0000313" key="14">
    <source>
        <dbReference type="EMBL" id="CAI8939445.1"/>
    </source>
</evidence>
<proteinExistence type="predicted"/>
<comment type="catalytic activity">
    <reaction evidence="1">
        <text>S-ubiquitinyl-[E2 ubiquitin-conjugating enzyme]-L-cysteine + [acceptor protein]-L-lysine = [E2 ubiquitin-conjugating enzyme]-L-cysteine + N(6)-ubiquitinyl-[acceptor protein]-L-lysine.</text>
        <dbReference type="EC" id="2.3.2.27"/>
    </reaction>
</comment>
<keyword evidence="15" id="KW-1185">Reference proteome</keyword>
<feature type="transmembrane region" description="Helical" evidence="12">
    <location>
        <begin position="15"/>
        <end position="34"/>
    </location>
</feature>
<evidence type="ECO:0000256" key="10">
    <source>
        <dbReference type="ARBA" id="ARBA00022989"/>
    </source>
</evidence>
<dbReference type="GO" id="GO:0061630">
    <property type="term" value="F:ubiquitin protein ligase activity"/>
    <property type="evidence" value="ECO:0007669"/>
    <property type="project" value="UniProtKB-EC"/>
</dbReference>
<keyword evidence="9" id="KW-0862">Zinc</keyword>
<comment type="subcellular location">
    <subcellularLocation>
        <location evidence="2">Membrane</location>
        <topology evidence="2">Multi-pass membrane protein</topology>
    </subcellularLocation>
</comment>
<evidence type="ECO:0000256" key="7">
    <source>
        <dbReference type="ARBA" id="ARBA00022771"/>
    </source>
</evidence>
<evidence type="ECO:0000256" key="9">
    <source>
        <dbReference type="ARBA" id="ARBA00022833"/>
    </source>
</evidence>
<accession>A0ABN8X8B9</accession>